<evidence type="ECO:0000313" key="1">
    <source>
        <dbReference type="EMBL" id="RWX03644.1"/>
    </source>
</evidence>
<organism evidence="1 2">
    <name type="scientific">Flavobacterium cerinum</name>
    <dbReference type="NCBI Taxonomy" id="2502784"/>
    <lineage>
        <taxon>Bacteria</taxon>
        <taxon>Pseudomonadati</taxon>
        <taxon>Bacteroidota</taxon>
        <taxon>Flavobacteriia</taxon>
        <taxon>Flavobacteriales</taxon>
        <taxon>Flavobacteriaceae</taxon>
        <taxon>Flavobacterium</taxon>
    </lineage>
</organism>
<protein>
    <submittedName>
        <fullName evidence="1">Uncharacterized protein</fullName>
    </submittedName>
</protein>
<gene>
    <name evidence="1" type="ORF">EPI11_01585</name>
</gene>
<comment type="caution">
    <text evidence="1">The sequence shown here is derived from an EMBL/GenBank/DDBJ whole genome shotgun (WGS) entry which is preliminary data.</text>
</comment>
<keyword evidence="2" id="KW-1185">Reference proteome</keyword>
<dbReference type="OrthoDB" id="1341586at2"/>
<dbReference type="AlphaFoldDB" id="A0A444HFG7"/>
<dbReference type="EMBL" id="SBII01000001">
    <property type="protein sequence ID" value="RWX03644.1"/>
    <property type="molecule type" value="Genomic_DNA"/>
</dbReference>
<dbReference type="RefSeq" id="WP_128388199.1">
    <property type="nucleotide sequence ID" value="NZ_SBII01000001.1"/>
</dbReference>
<reference evidence="1 2" key="1">
    <citation type="submission" date="2019-01" db="EMBL/GenBank/DDBJ databases">
        <title>Flavobacterium sp. nov.,isolated from freshwater.</title>
        <authorList>
            <person name="Zhang R."/>
            <person name="Du Z.-J."/>
        </authorList>
    </citation>
    <scope>NUCLEOTIDE SEQUENCE [LARGE SCALE GENOMIC DNA]</scope>
    <source>
        <strain evidence="1 2">1E403</strain>
    </source>
</reference>
<proteinExistence type="predicted"/>
<name>A0A444HFG7_9FLAO</name>
<accession>A0A444HFG7</accession>
<dbReference type="Proteomes" id="UP000287527">
    <property type="component" value="Unassembled WGS sequence"/>
</dbReference>
<evidence type="ECO:0000313" key="2">
    <source>
        <dbReference type="Proteomes" id="UP000287527"/>
    </source>
</evidence>
<sequence>MKKLLLILFALFGIYGYSQKTLEIYNFTAYTVVIVDMSTNASGSYPEFRPNLSSIGFITLAPGANYTLTNPASLTRFPFESPTSVPYIVNWIRMTSATASTGLTSPVAWVLGNPQVFNWVAFRVLDPLGGSAGTVGVATPFIASTNWVAIYDQFTSGTVTTYTVVIN</sequence>